<feature type="transmembrane region" description="Helical" evidence="2">
    <location>
        <begin position="114"/>
        <end position="133"/>
    </location>
</feature>
<evidence type="ECO:0000313" key="4">
    <source>
        <dbReference type="EMBL" id="SHK61474.1"/>
    </source>
</evidence>
<feature type="transmembrane region" description="Helical" evidence="2">
    <location>
        <begin position="437"/>
        <end position="458"/>
    </location>
</feature>
<accession>A0A1M6TX51</accession>
<gene>
    <name evidence="4" type="ORF">SAMN04488087_1572</name>
</gene>
<dbReference type="InterPro" id="IPR036927">
    <property type="entry name" value="Cyt_c_oxase-like_su1_sf"/>
</dbReference>
<dbReference type="GO" id="GO:0004129">
    <property type="term" value="F:cytochrome-c oxidase activity"/>
    <property type="evidence" value="ECO:0007669"/>
    <property type="project" value="InterPro"/>
</dbReference>
<feature type="transmembrane region" description="Helical" evidence="2">
    <location>
        <begin position="397"/>
        <end position="417"/>
    </location>
</feature>
<dbReference type="Proteomes" id="UP000185812">
    <property type="component" value="Unassembled WGS sequence"/>
</dbReference>
<evidence type="ECO:0000256" key="1">
    <source>
        <dbReference type="ARBA" id="ARBA00022660"/>
    </source>
</evidence>
<feature type="transmembrane region" description="Helical" evidence="2">
    <location>
        <begin position="76"/>
        <end position="102"/>
    </location>
</feature>
<dbReference type="PRINTS" id="PR01165">
    <property type="entry name" value="CYCOXIDASEI"/>
</dbReference>
<feature type="domain" description="Cytochrome oxidase subunit I profile" evidence="3">
    <location>
        <begin position="35"/>
        <end position="509"/>
    </location>
</feature>
<dbReference type="Pfam" id="PF00115">
    <property type="entry name" value="COX1"/>
    <property type="match status" value="1"/>
</dbReference>
<keyword evidence="2" id="KW-0472">Membrane</keyword>
<keyword evidence="5" id="KW-1185">Reference proteome</keyword>
<keyword evidence="1" id="KW-0679">Respiratory chain</keyword>
<dbReference type="PANTHER" id="PTHR10422:SF40">
    <property type="entry name" value="CYTOCHROME C OXIDASE SUBUNIT I"/>
    <property type="match status" value="1"/>
</dbReference>
<proteinExistence type="predicted"/>
<keyword evidence="2" id="KW-1133">Transmembrane helix</keyword>
<name>A0A1M6TX51_9BACT</name>
<reference evidence="5" key="1">
    <citation type="submission" date="2016-11" db="EMBL/GenBank/DDBJ databases">
        <authorList>
            <person name="Varghese N."/>
            <person name="Submissions S."/>
        </authorList>
    </citation>
    <scope>NUCLEOTIDE SEQUENCE [LARGE SCALE GENOMIC DNA]</scope>
    <source>
        <strain evidence="5">DSM 22212</strain>
    </source>
</reference>
<feature type="transmembrane region" description="Helical" evidence="2">
    <location>
        <begin position="188"/>
        <end position="214"/>
    </location>
</feature>
<feature type="transmembrane region" description="Helical" evidence="2">
    <location>
        <begin position="277"/>
        <end position="294"/>
    </location>
</feature>
<dbReference type="SUPFAM" id="SSF81442">
    <property type="entry name" value="Cytochrome c oxidase subunit I-like"/>
    <property type="match status" value="1"/>
</dbReference>
<feature type="transmembrane region" description="Helical" evidence="2">
    <location>
        <begin position="478"/>
        <end position="510"/>
    </location>
</feature>
<dbReference type="EMBL" id="FRAU01000004">
    <property type="protein sequence ID" value="SHK61474.1"/>
    <property type="molecule type" value="Genomic_DNA"/>
</dbReference>
<keyword evidence="2" id="KW-0812">Transmembrane</keyword>
<feature type="transmembrane region" description="Helical" evidence="2">
    <location>
        <begin position="35"/>
        <end position="56"/>
    </location>
</feature>
<evidence type="ECO:0000259" key="3">
    <source>
        <dbReference type="PROSITE" id="PS50855"/>
    </source>
</evidence>
<protein>
    <submittedName>
        <fullName evidence="4">Cytochrome c oxidase subunit 1</fullName>
    </submittedName>
</protein>
<evidence type="ECO:0000256" key="2">
    <source>
        <dbReference type="SAM" id="Phobius"/>
    </source>
</evidence>
<evidence type="ECO:0000313" key="5">
    <source>
        <dbReference type="Proteomes" id="UP000185812"/>
    </source>
</evidence>
<feature type="transmembrane region" description="Helical" evidence="2">
    <location>
        <begin position="541"/>
        <end position="563"/>
    </location>
</feature>
<dbReference type="Gene3D" id="1.20.210.10">
    <property type="entry name" value="Cytochrome c oxidase-like, subunit I domain"/>
    <property type="match status" value="1"/>
</dbReference>
<dbReference type="STRING" id="633813.SAMN04488087_1572"/>
<dbReference type="GO" id="GO:0009060">
    <property type="term" value="P:aerobic respiration"/>
    <property type="evidence" value="ECO:0007669"/>
    <property type="project" value="InterPro"/>
</dbReference>
<keyword evidence="1" id="KW-0249">Electron transport</keyword>
<dbReference type="RefSeq" id="WP_072715415.1">
    <property type="nucleotide sequence ID" value="NZ_FRAU01000004.1"/>
</dbReference>
<sequence length="570" mass="62221">MAGLLLSGTYDADGFRTCSVTGLRIHRDVERYVKLFALTAVIALLIGGISAIFVALTRWEVIGLADPPAFYKWLSIHAWNLLIFWMVFMEVAILYIGGPLVLGRPLPAPKLAGIGYIVMLGAALMINHAIATTEAPDSAPLLTSYAPLPSSPLFYLGVNLFIVGVIIAALPFFITIWQEKQAHPNRSLPLVSFGAFITSIIALEALLGGLITYIPTFLWRIGVIEHIDAAWYRQMYWIIGHGSQQINLAAMITVWYFLTHVVGGAEVVSEKLSRTAFILYLFFINMGAAHHLLADPGVHMSWKHWNTSYAVYGAVLASMIHAFAIPAGLEAGRRKRGFGRQGLFGWLWSAPWGNPVFSATVLGIIMFGFIGGISGVVMGQTQLNLTWHNTLGVPGHFHGTVVLGTTLTFMALVYFALPVLFNRDLVFKPLARIQPYFYAVAMGLATIMMLYLGVLYGVPRRHPSVMSFPGTDFSFEAAAPLFAIFGVAALLAIIAGGSFLVVAVGSLLFGKRIDNPALVMPPLISGGSDDKPIYQYSMQGTLTLTLIFLAVFAIIYAVNWYLLGRLWAIG</sequence>
<feature type="transmembrane region" description="Helical" evidence="2">
    <location>
        <begin position="153"/>
        <end position="176"/>
    </location>
</feature>
<dbReference type="GO" id="GO:0020037">
    <property type="term" value="F:heme binding"/>
    <property type="evidence" value="ECO:0007669"/>
    <property type="project" value="InterPro"/>
</dbReference>
<dbReference type="InterPro" id="IPR023616">
    <property type="entry name" value="Cyt_c_oxase-like_su1_dom"/>
</dbReference>
<feature type="transmembrane region" description="Helical" evidence="2">
    <location>
        <begin position="246"/>
        <end position="265"/>
    </location>
</feature>
<feature type="transmembrane region" description="Helical" evidence="2">
    <location>
        <begin position="309"/>
        <end position="331"/>
    </location>
</feature>
<dbReference type="AlphaFoldDB" id="A0A1M6TX51"/>
<dbReference type="PROSITE" id="PS50855">
    <property type="entry name" value="COX1"/>
    <property type="match status" value="1"/>
</dbReference>
<organism evidence="4 5">
    <name type="scientific">Rhodothermus profundi</name>
    <dbReference type="NCBI Taxonomy" id="633813"/>
    <lineage>
        <taxon>Bacteria</taxon>
        <taxon>Pseudomonadati</taxon>
        <taxon>Rhodothermota</taxon>
        <taxon>Rhodothermia</taxon>
        <taxon>Rhodothermales</taxon>
        <taxon>Rhodothermaceae</taxon>
        <taxon>Rhodothermus</taxon>
    </lineage>
</organism>
<dbReference type="OrthoDB" id="9764568at2"/>
<dbReference type="InterPro" id="IPR000883">
    <property type="entry name" value="Cyt_C_Oxase_1"/>
</dbReference>
<dbReference type="PANTHER" id="PTHR10422">
    <property type="entry name" value="CYTOCHROME C OXIDASE SUBUNIT 1"/>
    <property type="match status" value="1"/>
</dbReference>
<feature type="transmembrane region" description="Helical" evidence="2">
    <location>
        <begin position="352"/>
        <end position="377"/>
    </location>
</feature>
<keyword evidence="1" id="KW-0813">Transport</keyword>
<dbReference type="GO" id="GO:0016020">
    <property type="term" value="C:membrane"/>
    <property type="evidence" value="ECO:0007669"/>
    <property type="project" value="InterPro"/>
</dbReference>